<sequence length="164" mass="17997">MLPPLPPTCLAFAPSSISRNFLPPQIPSLGNSLKSSLPPSPKNQKALRLDRQSSTRYISLSKQHPRSLLQSLHFVSPHPSPSPSSNPPFSFTSSSFTSTLSLLHATTTSPPLLFWPPTQSRATKDGHTDRKTLLQHAAPQLVSSPRLYSSCRQGLRGLVPKQQW</sequence>
<name>A0ACD0P1Q3_9BASI</name>
<evidence type="ECO:0000313" key="2">
    <source>
        <dbReference type="Proteomes" id="UP000245626"/>
    </source>
</evidence>
<organism evidence="1 2">
    <name type="scientific">Violaceomyces palustris</name>
    <dbReference type="NCBI Taxonomy" id="1673888"/>
    <lineage>
        <taxon>Eukaryota</taxon>
        <taxon>Fungi</taxon>
        <taxon>Dikarya</taxon>
        <taxon>Basidiomycota</taxon>
        <taxon>Ustilaginomycotina</taxon>
        <taxon>Ustilaginomycetes</taxon>
        <taxon>Violaceomycetales</taxon>
        <taxon>Violaceomycetaceae</taxon>
        <taxon>Violaceomyces</taxon>
    </lineage>
</organism>
<gene>
    <name evidence="1" type="ORF">IE53DRAFT_28741</name>
</gene>
<protein>
    <submittedName>
        <fullName evidence="1">Uncharacterized protein</fullName>
    </submittedName>
</protein>
<dbReference type="Proteomes" id="UP000245626">
    <property type="component" value="Unassembled WGS sequence"/>
</dbReference>
<reference evidence="1 2" key="1">
    <citation type="journal article" date="2018" name="Mol. Biol. Evol.">
        <title>Broad Genomic Sampling Reveals a Smut Pathogenic Ancestry of the Fungal Clade Ustilaginomycotina.</title>
        <authorList>
            <person name="Kijpornyongpan T."/>
            <person name="Mondo S.J."/>
            <person name="Barry K."/>
            <person name="Sandor L."/>
            <person name="Lee J."/>
            <person name="Lipzen A."/>
            <person name="Pangilinan J."/>
            <person name="LaButti K."/>
            <person name="Hainaut M."/>
            <person name="Henrissat B."/>
            <person name="Grigoriev I.V."/>
            <person name="Spatafora J.W."/>
            <person name="Aime M.C."/>
        </authorList>
    </citation>
    <scope>NUCLEOTIDE SEQUENCE [LARGE SCALE GENOMIC DNA]</scope>
    <source>
        <strain evidence="1 2">SA 807</strain>
    </source>
</reference>
<proteinExistence type="predicted"/>
<evidence type="ECO:0000313" key="1">
    <source>
        <dbReference type="EMBL" id="PWN51931.1"/>
    </source>
</evidence>
<accession>A0ACD0P1Q3</accession>
<keyword evidence="2" id="KW-1185">Reference proteome</keyword>
<dbReference type="EMBL" id="KZ819807">
    <property type="protein sequence ID" value="PWN51931.1"/>
    <property type="molecule type" value="Genomic_DNA"/>
</dbReference>